<reference evidence="2 3" key="1">
    <citation type="submission" date="2019-12" db="EMBL/GenBank/DDBJ databases">
        <title>Chromosome-level assembly of the Caenorhabditis remanei genome.</title>
        <authorList>
            <person name="Teterina A.A."/>
            <person name="Willis J.H."/>
            <person name="Phillips P.C."/>
        </authorList>
    </citation>
    <scope>NUCLEOTIDE SEQUENCE [LARGE SCALE GENOMIC DNA]</scope>
    <source>
        <strain evidence="2 3">PX506</strain>
        <tissue evidence="2">Whole organism</tissue>
    </source>
</reference>
<evidence type="ECO:0000313" key="2">
    <source>
        <dbReference type="EMBL" id="KAF1746286.1"/>
    </source>
</evidence>
<dbReference type="GeneID" id="78777551"/>
<evidence type="ECO:0000313" key="3">
    <source>
        <dbReference type="Proteomes" id="UP000483820"/>
    </source>
</evidence>
<protein>
    <recommendedName>
        <fullName evidence="4">DNA2/NAM7 helicase-like C-terminal domain-containing protein</fullName>
    </recommendedName>
</protein>
<gene>
    <name evidence="2" type="ORF">GCK72_022739</name>
</gene>
<evidence type="ECO:0008006" key="4">
    <source>
        <dbReference type="Google" id="ProtNLM"/>
    </source>
</evidence>
<dbReference type="AlphaFoldDB" id="A0A6A5FUT6"/>
<sequence>MPAEHLRSPRCPFEVTATSSALFYQNRLTSIRSPRERSRFLDLCLQQWLSTPDHRHHQVRRPANFRNLPLQPNLLGNKTPDGTATADPDFIESPERLNVAITRTKSLCLVLVDVAAAGRSKLWSNLFCKIPPGAFHNNPSHLMRHLQTLH</sequence>
<accession>A0A6A5FUT6</accession>
<feature type="region of interest" description="Disordered" evidence="1">
    <location>
        <begin position="67"/>
        <end position="89"/>
    </location>
</feature>
<comment type="caution">
    <text evidence="2">The sequence shown here is derived from an EMBL/GenBank/DDBJ whole genome shotgun (WGS) entry which is preliminary data.</text>
</comment>
<proteinExistence type="predicted"/>
<dbReference type="EMBL" id="WUAV01000006">
    <property type="protein sequence ID" value="KAF1746286.1"/>
    <property type="molecule type" value="Genomic_DNA"/>
</dbReference>
<dbReference type="KEGG" id="crq:GCK72_022739"/>
<organism evidence="2 3">
    <name type="scientific">Caenorhabditis remanei</name>
    <name type="common">Caenorhabditis vulgaris</name>
    <dbReference type="NCBI Taxonomy" id="31234"/>
    <lineage>
        <taxon>Eukaryota</taxon>
        <taxon>Metazoa</taxon>
        <taxon>Ecdysozoa</taxon>
        <taxon>Nematoda</taxon>
        <taxon>Chromadorea</taxon>
        <taxon>Rhabditida</taxon>
        <taxon>Rhabditina</taxon>
        <taxon>Rhabditomorpha</taxon>
        <taxon>Rhabditoidea</taxon>
        <taxon>Rhabditidae</taxon>
        <taxon>Peloderinae</taxon>
        <taxon>Caenorhabditis</taxon>
    </lineage>
</organism>
<dbReference type="Gene3D" id="3.40.50.300">
    <property type="entry name" value="P-loop containing nucleotide triphosphate hydrolases"/>
    <property type="match status" value="1"/>
</dbReference>
<dbReference type="CTD" id="78777551"/>
<name>A0A6A5FUT6_CAERE</name>
<dbReference type="InterPro" id="IPR027417">
    <property type="entry name" value="P-loop_NTPase"/>
</dbReference>
<dbReference type="Proteomes" id="UP000483820">
    <property type="component" value="Chromosome X"/>
</dbReference>
<dbReference type="RefSeq" id="XP_053578598.1">
    <property type="nucleotide sequence ID" value="XM_053735032.1"/>
</dbReference>
<evidence type="ECO:0000256" key="1">
    <source>
        <dbReference type="SAM" id="MobiDB-lite"/>
    </source>
</evidence>